<dbReference type="KEGG" id="rpod:E0E05_09450"/>
<keyword evidence="1" id="KW-0812">Transmembrane</keyword>
<reference evidence="2 3" key="1">
    <citation type="journal article" date="2017" name="Int. J. Syst. Evol. Microbiol.">
        <title>Roseitalea porphyridii gen. nov., sp. nov., isolated from a red alga, and reclassification of Hoeflea suaedae Chung et al. 2013 as Pseudohoeflea suaedae gen. nov., comb. nov.</title>
        <authorList>
            <person name="Hyeon J.W."/>
            <person name="Jeong S.E."/>
            <person name="Baek K."/>
            <person name="Jeon C.O."/>
        </authorList>
    </citation>
    <scope>NUCLEOTIDE SEQUENCE [LARGE SCALE GENOMIC DNA]</scope>
    <source>
        <strain evidence="2 3">MA7-20</strain>
    </source>
</reference>
<feature type="transmembrane region" description="Helical" evidence="1">
    <location>
        <begin position="105"/>
        <end position="126"/>
    </location>
</feature>
<dbReference type="RefSeq" id="WP_131616484.1">
    <property type="nucleotide sequence ID" value="NZ_CP036532.1"/>
</dbReference>
<dbReference type="GeneID" id="90767520"/>
<gene>
    <name evidence="2" type="ORF">E0E05_09450</name>
</gene>
<feature type="transmembrane region" description="Helical" evidence="1">
    <location>
        <begin position="138"/>
        <end position="158"/>
    </location>
</feature>
<dbReference type="EMBL" id="CP036532">
    <property type="protein sequence ID" value="QBK30800.1"/>
    <property type="molecule type" value="Genomic_DNA"/>
</dbReference>
<evidence type="ECO:0000313" key="3">
    <source>
        <dbReference type="Proteomes" id="UP000293719"/>
    </source>
</evidence>
<name>A0A4P6V2W9_9HYPH</name>
<dbReference type="OrthoDB" id="8480001at2"/>
<feature type="transmembrane region" description="Helical" evidence="1">
    <location>
        <begin position="178"/>
        <end position="198"/>
    </location>
</feature>
<feature type="transmembrane region" description="Helical" evidence="1">
    <location>
        <begin position="296"/>
        <end position="326"/>
    </location>
</feature>
<dbReference type="Proteomes" id="UP000293719">
    <property type="component" value="Chromosome"/>
</dbReference>
<feature type="transmembrane region" description="Helical" evidence="1">
    <location>
        <begin position="12"/>
        <end position="36"/>
    </location>
</feature>
<evidence type="ECO:0000256" key="1">
    <source>
        <dbReference type="SAM" id="Phobius"/>
    </source>
</evidence>
<evidence type="ECO:0008006" key="4">
    <source>
        <dbReference type="Google" id="ProtNLM"/>
    </source>
</evidence>
<keyword evidence="3" id="KW-1185">Reference proteome</keyword>
<evidence type="ECO:0000313" key="2">
    <source>
        <dbReference type="EMBL" id="QBK30800.1"/>
    </source>
</evidence>
<feature type="transmembrane region" description="Helical" evidence="1">
    <location>
        <begin position="75"/>
        <end position="93"/>
    </location>
</feature>
<organism evidence="2 3">
    <name type="scientific">Roseitalea porphyridii</name>
    <dbReference type="NCBI Taxonomy" id="1852022"/>
    <lineage>
        <taxon>Bacteria</taxon>
        <taxon>Pseudomonadati</taxon>
        <taxon>Pseudomonadota</taxon>
        <taxon>Alphaproteobacteria</taxon>
        <taxon>Hyphomicrobiales</taxon>
        <taxon>Ahrensiaceae</taxon>
        <taxon>Roseitalea</taxon>
    </lineage>
</organism>
<keyword evidence="1" id="KW-1133">Transmembrane helix</keyword>
<feature type="transmembrane region" description="Helical" evidence="1">
    <location>
        <begin position="48"/>
        <end position="69"/>
    </location>
</feature>
<keyword evidence="1" id="KW-0472">Membrane</keyword>
<feature type="transmembrane region" description="Helical" evidence="1">
    <location>
        <begin position="204"/>
        <end position="222"/>
    </location>
</feature>
<protein>
    <recommendedName>
        <fullName evidence="4">O-antigen ligase domain-containing protein</fullName>
    </recommendedName>
</protein>
<proteinExistence type="predicted"/>
<feature type="transmembrane region" description="Helical" evidence="1">
    <location>
        <begin position="338"/>
        <end position="358"/>
    </location>
</feature>
<dbReference type="AlphaFoldDB" id="A0A4P6V2W9"/>
<sequence length="378" mass="41364">MTAVFTAFMIFQIYAFLIYDPILLAGGAGLMALVVVHGHHHILRRELTASRLVLITIIAALTLALPFALNQTLVSSYHYTIGVTSILAAYIFSRFPLETYRSLRLALVALQSYTIWFLLTTTHTVFPLDYMIEGSSSNGITSVLVILQAAYVGISFHVRRKAAIITSLATLYIALEGFGRGSILSAAMICFLMLPLYFLSIRTAAGRLAVILVALIVLAFFVPRTIDVVSNYLVNSTKLSQGLLDPARAEMYRDYLAKIDPVTFFTGTDFEGTSIEAKYNGNPHSSLIRAHHLFGILYLLAVLGSLAGAVLATRTWVSLFITGALISIILFRSVSEPVIFPTAMDFFVFVFLFIACGSPRSRASRAVREAPRAGIAVS</sequence>
<accession>A0A4P6V2W9</accession>